<gene>
    <name evidence="1" type="ORF">BDK51DRAFT_30140</name>
</gene>
<evidence type="ECO:0000313" key="1">
    <source>
        <dbReference type="EMBL" id="RKO85097.1"/>
    </source>
</evidence>
<name>A0A4V1IQ27_9FUNG</name>
<organism evidence="1 2">
    <name type="scientific">Blyttiomyces helicus</name>
    <dbReference type="NCBI Taxonomy" id="388810"/>
    <lineage>
        <taxon>Eukaryota</taxon>
        <taxon>Fungi</taxon>
        <taxon>Fungi incertae sedis</taxon>
        <taxon>Chytridiomycota</taxon>
        <taxon>Chytridiomycota incertae sedis</taxon>
        <taxon>Chytridiomycetes</taxon>
        <taxon>Chytridiomycetes incertae sedis</taxon>
        <taxon>Blyttiomyces</taxon>
    </lineage>
</organism>
<evidence type="ECO:0000313" key="2">
    <source>
        <dbReference type="Proteomes" id="UP000269721"/>
    </source>
</evidence>
<dbReference type="Proteomes" id="UP000269721">
    <property type="component" value="Unassembled WGS sequence"/>
</dbReference>
<sequence length="208" mass="24116">MLRSQILSGATAWIRAAHMGLFAQGMVQDPDWVGEGVVDVRDKAFPQYKQVVEDFTKSSRYLPTRLPLISCDHLPTHLPHLKSSRLTFVHIPQKKTKQTSNLRLPQVSSFELTIGVKPFSRIKVEDMLEKEQLKWNHPMVYALIAVRKELLQKFSELKTQRTGWIKALALWLTELEPMDEDTQSFLGDVQPLNVDDYKWRYEDLKLVV</sequence>
<proteinExistence type="predicted"/>
<dbReference type="EMBL" id="KZ999415">
    <property type="protein sequence ID" value="RKO85097.1"/>
    <property type="molecule type" value="Genomic_DNA"/>
</dbReference>
<dbReference type="AlphaFoldDB" id="A0A4V1IQ27"/>
<protein>
    <submittedName>
        <fullName evidence="1">Uncharacterized protein</fullName>
    </submittedName>
</protein>
<reference evidence="2" key="1">
    <citation type="journal article" date="2018" name="Nat. Microbiol.">
        <title>Leveraging single-cell genomics to expand the fungal tree of life.</title>
        <authorList>
            <person name="Ahrendt S.R."/>
            <person name="Quandt C.A."/>
            <person name="Ciobanu D."/>
            <person name="Clum A."/>
            <person name="Salamov A."/>
            <person name="Andreopoulos B."/>
            <person name="Cheng J.F."/>
            <person name="Woyke T."/>
            <person name="Pelin A."/>
            <person name="Henrissat B."/>
            <person name="Reynolds N.K."/>
            <person name="Benny G.L."/>
            <person name="Smith M.E."/>
            <person name="James T.Y."/>
            <person name="Grigoriev I.V."/>
        </authorList>
    </citation>
    <scope>NUCLEOTIDE SEQUENCE [LARGE SCALE GENOMIC DNA]</scope>
</reference>
<keyword evidence="2" id="KW-1185">Reference proteome</keyword>
<accession>A0A4V1IQ27</accession>